<proteinExistence type="predicted"/>
<dbReference type="AlphaFoldDB" id="A0A238WW36"/>
<dbReference type="Pfam" id="PF10988">
    <property type="entry name" value="DUF2807"/>
    <property type="match status" value="1"/>
</dbReference>
<dbReference type="RefSeq" id="WP_089381221.1">
    <property type="nucleotide sequence ID" value="NZ_FZNT01000004.1"/>
</dbReference>
<organism evidence="3 4">
    <name type="scientific">Lutibacter agarilyticus</name>
    <dbReference type="NCBI Taxonomy" id="1109740"/>
    <lineage>
        <taxon>Bacteria</taxon>
        <taxon>Pseudomonadati</taxon>
        <taxon>Bacteroidota</taxon>
        <taxon>Flavobacteriia</taxon>
        <taxon>Flavobacteriales</taxon>
        <taxon>Flavobacteriaceae</taxon>
        <taxon>Lutibacter</taxon>
    </lineage>
</organism>
<dbReference type="Proteomes" id="UP000198384">
    <property type="component" value="Unassembled WGS sequence"/>
</dbReference>
<keyword evidence="4" id="KW-1185">Reference proteome</keyword>
<dbReference type="InterPro" id="IPR021255">
    <property type="entry name" value="DUF2807"/>
</dbReference>
<evidence type="ECO:0000256" key="1">
    <source>
        <dbReference type="SAM" id="SignalP"/>
    </source>
</evidence>
<name>A0A238WW36_9FLAO</name>
<dbReference type="PANTHER" id="PTHR39200:SF1">
    <property type="entry name" value="AUTO-TRANSPORTER ADHESIN HEAD GIN DOMAIN-CONTAINING PROTEIN-RELATED"/>
    <property type="match status" value="1"/>
</dbReference>
<dbReference type="OrthoDB" id="5585143at2"/>
<evidence type="ECO:0000313" key="4">
    <source>
        <dbReference type="Proteomes" id="UP000198384"/>
    </source>
</evidence>
<evidence type="ECO:0000313" key="3">
    <source>
        <dbReference type="EMBL" id="SNR50696.1"/>
    </source>
</evidence>
<dbReference type="EMBL" id="FZNT01000004">
    <property type="protein sequence ID" value="SNR50696.1"/>
    <property type="molecule type" value="Genomic_DNA"/>
</dbReference>
<keyword evidence="1" id="KW-0732">Signal</keyword>
<sequence length="240" mass="25058">MKTITPILITFLLLISTTSFAQKKKVKGNSNIITTTRTVDNFDNIAVSGSFNVTLIKGKAGTITIEASSNLMEAIETEVKDGLLKIKFKSGWNIRTYKKVNITVTFETVSGVSLSGSGSIISADEIIANNLDLKVSGSGNMKLKLFTDQLTAAISGSGNLKLHGETNIVTCSISGSGNLNASDLKATITNAKVSGSGNVKIQALEEIHAKVSGSGNILYSGNPSIIKANASGSGAVKKMN</sequence>
<dbReference type="PANTHER" id="PTHR39200">
    <property type="entry name" value="HYPOTHETICAL EXPORTED PROTEIN"/>
    <property type="match status" value="1"/>
</dbReference>
<protein>
    <submittedName>
        <fullName evidence="3">Putative auto-transporter adhesin, head GIN domain</fullName>
    </submittedName>
</protein>
<feature type="domain" description="Putative auto-transporter adhesin head GIN" evidence="2">
    <location>
        <begin position="41"/>
        <end position="223"/>
    </location>
</feature>
<reference evidence="3 4" key="1">
    <citation type="submission" date="2017-06" db="EMBL/GenBank/DDBJ databases">
        <authorList>
            <person name="Kim H.J."/>
            <person name="Triplett B.A."/>
        </authorList>
    </citation>
    <scope>NUCLEOTIDE SEQUENCE [LARGE SCALE GENOMIC DNA]</scope>
    <source>
        <strain evidence="3 4">DSM 29150</strain>
    </source>
</reference>
<feature type="signal peptide" evidence="1">
    <location>
        <begin position="1"/>
        <end position="21"/>
    </location>
</feature>
<evidence type="ECO:0000259" key="2">
    <source>
        <dbReference type="Pfam" id="PF10988"/>
    </source>
</evidence>
<accession>A0A238WW36</accession>
<feature type="chain" id="PRO_5012263501" evidence="1">
    <location>
        <begin position="22"/>
        <end position="240"/>
    </location>
</feature>
<dbReference type="Gene3D" id="2.160.20.120">
    <property type="match status" value="1"/>
</dbReference>
<gene>
    <name evidence="3" type="ORF">SAMN06265371_104103</name>
</gene>